<feature type="transmembrane region" description="Helical" evidence="2">
    <location>
        <begin position="188"/>
        <end position="209"/>
    </location>
</feature>
<name>A0ABQ3XRV7_9ACTN</name>
<feature type="transmembrane region" description="Helical" evidence="2">
    <location>
        <begin position="324"/>
        <end position="343"/>
    </location>
</feature>
<proteinExistence type="predicted"/>
<evidence type="ECO:0000259" key="3">
    <source>
        <dbReference type="Pfam" id="PF04235"/>
    </source>
</evidence>
<feature type="transmembrane region" description="Helical" evidence="2">
    <location>
        <begin position="12"/>
        <end position="35"/>
    </location>
</feature>
<gene>
    <name evidence="4" type="ORF">Aco03nite_095360</name>
</gene>
<feature type="transmembrane region" description="Helical" evidence="2">
    <location>
        <begin position="145"/>
        <end position="168"/>
    </location>
</feature>
<dbReference type="PANTHER" id="PTHR30590">
    <property type="entry name" value="INNER MEMBRANE PROTEIN"/>
    <property type="match status" value="1"/>
</dbReference>
<protein>
    <recommendedName>
        <fullName evidence="3">DUF418 domain-containing protein</fullName>
    </recommendedName>
</protein>
<evidence type="ECO:0000256" key="1">
    <source>
        <dbReference type="SAM" id="MobiDB-lite"/>
    </source>
</evidence>
<dbReference type="Proteomes" id="UP000612282">
    <property type="component" value="Unassembled WGS sequence"/>
</dbReference>
<dbReference type="InterPro" id="IPR007349">
    <property type="entry name" value="DUF418"/>
</dbReference>
<keyword evidence="2" id="KW-0812">Transmembrane</keyword>
<organism evidence="4 5">
    <name type="scientific">Actinoplanes couchii</name>
    <dbReference type="NCBI Taxonomy" id="403638"/>
    <lineage>
        <taxon>Bacteria</taxon>
        <taxon>Bacillati</taxon>
        <taxon>Actinomycetota</taxon>
        <taxon>Actinomycetes</taxon>
        <taxon>Micromonosporales</taxon>
        <taxon>Micromonosporaceae</taxon>
        <taxon>Actinoplanes</taxon>
    </lineage>
</organism>
<accession>A0ABQ3XRV7</accession>
<evidence type="ECO:0000313" key="4">
    <source>
        <dbReference type="EMBL" id="GID61132.1"/>
    </source>
</evidence>
<dbReference type="Pfam" id="PF04235">
    <property type="entry name" value="DUF418"/>
    <property type="match status" value="1"/>
</dbReference>
<keyword evidence="2" id="KW-1133">Transmembrane helix</keyword>
<dbReference type="RefSeq" id="WP_203808811.1">
    <property type="nucleotide sequence ID" value="NZ_BAAAQE010000055.1"/>
</dbReference>
<feature type="compositionally biased region" description="Low complexity" evidence="1">
    <location>
        <begin position="401"/>
        <end position="414"/>
    </location>
</feature>
<keyword evidence="2" id="KW-0472">Membrane</keyword>
<dbReference type="EMBL" id="BOMG01000119">
    <property type="protein sequence ID" value="GID61132.1"/>
    <property type="molecule type" value="Genomic_DNA"/>
</dbReference>
<feature type="transmembrane region" description="Helical" evidence="2">
    <location>
        <begin position="122"/>
        <end position="138"/>
    </location>
</feature>
<reference evidence="4 5" key="1">
    <citation type="submission" date="2021-01" db="EMBL/GenBank/DDBJ databases">
        <title>Whole genome shotgun sequence of Actinoplanes couchii NBRC 106145.</title>
        <authorList>
            <person name="Komaki H."/>
            <person name="Tamura T."/>
        </authorList>
    </citation>
    <scope>NUCLEOTIDE SEQUENCE [LARGE SCALE GENOMIC DNA]</scope>
    <source>
        <strain evidence="4 5">NBRC 106145</strain>
    </source>
</reference>
<dbReference type="InterPro" id="IPR052529">
    <property type="entry name" value="Bact_Transport_Assoc"/>
</dbReference>
<feature type="transmembrane region" description="Helical" evidence="2">
    <location>
        <begin position="349"/>
        <end position="369"/>
    </location>
</feature>
<comment type="caution">
    <text evidence="4">The sequence shown here is derived from an EMBL/GenBank/DDBJ whole genome shotgun (WGS) entry which is preliminary data.</text>
</comment>
<sequence>MRIGPLPPAARALGPDLARGFMLLFIALANTHYFLHGTSYLGGYPEGGTVLDRSVVWILSTFVDGRSFPMFGLLFGYGVARIVQRQQDRGRPAVRRLLWRRSAILIAVGLADATLFYVGDILAAYGVLLLIGALMVFWRDRWLIVVAVVLLLLTSVPTADLATISHAGPDQSMLPTGPADMFTERPPTALFVAALGPLGFLCPFALGLWAGRRRILEHPLRHRRLLLTVAVAGIGAAVLGAQPIALLLSGVTTAPAQPLLEAAAALHDATGTVGGFGYAALFALVALRFEPTRTNQGPQDNGNESTRPPGAILRAVVATGQRSMSCYLMQSVTWAVVFTPFLLDLSGTLTVSGTALLAVATWATTVLIADLMRRSGRRGPFETLTRKVTYGGRPSPDTETAKTPEPATTTGGES</sequence>
<feature type="transmembrane region" description="Helical" evidence="2">
    <location>
        <begin position="98"/>
        <end position="116"/>
    </location>
</feature>
<keyword evidence="5" id="KW-1185">Reference proteome</keyword>
<feature type="transmembrane region" description="Helical" evidence="2">
    <location>
        <begin position="55"/>
        <end position="77"/>
    </location>
</feature>
<feature type="transmembrane region" description="Helical" evidence="2">
    <location>
        <begin position="269"/>
        <end position="287"/>
    </location>
</feature>
<feature type="region of interest" description="Disordered" evidence="1">
    <location>
        <begin position="387"/>
        <end position="414"/>
    </location>
</feature>
<evidence type="ECO:0000256" key="2">
    <source>
        <dbReference type="SAM" id="Phobius"/>
    </source>
</evidence>
<feature type="domain" description="DUF418" evidence="3">
    <location>
        <begin position="210"/>
        <end position="391"/>
    </location>
</feature>
<evidence type="ECO:0000313" key="5">
    <source>
        <dbReference type="Proteomes" id="UP000612282"/>
    </source>
</evidence>
<feature type="transmembrane region" description="Helical" evidence="2">
    <location>
        <begin position="225"/>
        <end position="249"/>
    </location>
</feature>
<dbReference type="PANTHER" id="PTHR30590:SF2">
    <property type="entry name" value="INNER MEMBRANE PROTEIN"/>
    <property type="match status" value="1"/>
</dbReference>